<feature type="region of interest" description="Disordered" evidence="1">
    <location>
        <begin position="97"/>
        <end position="116"/>
    </location>
</feature>
<feature type="region of interest" description="Disordered" evidence="1">
    <location>
        <begin position="1"/>
        <end position="38"/>
    </location>
</feature>
<evidence type="ECO:0000256" key="1">
    <source>
        <dbReference type="SAM" id="MobiDB-lite"/>
    </source>
</evidence>
<sequence>PACRRRSRVARGHDRGRFFSRSRRRSVSPREETDRGDPPFTCCRNVCFIPVGGELVRTPDLTLVVPRGTTESYDGRAGAAVWGKGVARHMTLMAHGEVGQCRTRTPPPRMLGPLPT</sequence>
<accession>A0A445ML18</accession>
<organism evidence="2">
    <name type="scientific">Ensete ventricosum</name>
    <name type="common">Abyssinian banana</name>
    <name type="synonym">Musa ensete</name>
    <dbReference type="NCBI Taxonomy" id="4639"/>
    <lineage>
        <taxon>Eukaryota</taxon>
        <taxon>Viridiplantae</taxon>
        <taxon>Streptophyta</taxon>
        <taxon>Embryophyta</taxon>
        <taxon>Tracheophyta</taxon>
        <taxon>Spermatophyta</taxon>
        <taxon>Magnoliopsida</taxon>
        <taxon>Liliopsida</taxon>
        <taxon>Zingiberales</taxon>
        <taxon>Musaceae</taxon>
        <taxon>Ensete</taxon>
    </lineage>
</organism>
<feature type="compositionally biased region" description="Pro residues" evidence="1">
    <location>
        <begin position="105"/>
        <end position="116"/>
    </location>
</feature>
<dbReference type="AlphaFoldDB" id="A0A445ML18"/>
<dbReference type="Proteomes" id="UP000290560">
    <property type="component" value="Unassembled WGS sequence"/>
</dbReference>
<feature type="compositionally biased region" description="Basic residues" evidence="1">
    <location>
        <begin position="18"/>
        <end position="27"/>
    </location>
</feature>
<name>A0A445ML18_ENSVE</name>
<dbReference type="EMBL" id="KV876449">
    <property type="protein sequence ID" value="RZR74898.1"/>
    <property type="molecule type" value="Genomic_DNA"/>
</dbReference>
<evidence type="ECO:0000313" key="2">
    <source>
        <dbReference type="EMBL" id="RZR74898.1"/>
    </source>
</evidence>
<feature type="compositionally biased region" description="Basic and acidic residues" evidence="1">
    <location>
        <begin position="28"/>
        <end position="37"/>
    </location>
</feature>
<feature type="non-terminal residue" evidence="2">
    <location>
        <position position="1"/>
    </location>
</feature>
<feature type="compositionally biased region" description="Basic residues" evidence="1">
    <location>
        <begin position="1"/>
        <end position="10"/>
    </location>
</feature>
<proteinExistence type="predicted"/>
<gene>
    <name evidence="2" type="ORF">BHM03_00045716</name>
</gene>
<protein>
    <submittedName>
        <fullName evidence="2">Uncharacterized protein</fullName>
    </submittedName>
</protein>
<reference evidence="2" key="1">
    <citation type="journal article" date="2018" name="Data Brief">
        <title>Genome sequence data from 17 accessions of Ensete ventricosum, a staple food crop for millions in Ethiopia.</title>
        <authorList>
            <person name="Yemataw Z."/>
            <person name="Muzemil S."/>
            <person name="Ambachew D."/>
            <person name="Tripathi L."/>
            <person name="Tesfaye K."/>
            <person name="Chala A."/>
            <person name="Farbos A."/>
            <person name="O'Neill P."/>
            <person name="Moore K."/>
            <person name="Grant M."/>
            <person name="Studholme D.J."/>
        </authorList>
    </citation>
    <scope>NUCLEOTIDE SEQUENCE [LARGE SCALE GENOMIC DNA]</scope>
    <source>
        <tissue evidence="2">Leaf</tissue>
    </source>
</reference>